<accession>A0ABQ7GZ41</accession>
<evidence type="ECO:0000313" key="2">
    <source>
        <dbReference type="EMBL" id="KAF5839877.1"/>
    </source>
</evidence>
<evidence type="ECO:0008006" key="4">
    <source>
        <dbReference type="Google" id="ProtNLM"/>
    </source>
</evidence>
<dbReference type="EMBL" id="MU069530">
    <property type="protein sequence ID" value="KAF5839877.1"/>
    <property type="molecule type" value="Genomic_DNA"/>
</dbReference>
<keyword evidence="3" id="KW-1185">Reference proteome</keyword>
<name>A0ABQ7GZ41_DUNSA</name>
<gene>
    <name evidence="2" type="ORF">DUNSADRAFT_18420</name>
</gene>
<evidence type="ECO:0000256" key="1">
    <source>
        <dbReference type="SAM" id="MobiDB-lite"/>
    </source>
</evidence>
<protein>
    <recommendedName>
        <fullName evidence="4">Encoded protein</fullName>
    </recommendedName>
</protein>
<evidence type="ECO:0000313" key="3">
    <source>
        <dbReference type="Proteomes" id="UP000815325"/>
    </source>
</evidence>
<dbReference type="Proteomes" id="UP000815325">
    <property type="component" value="Unassembled WGS sequence"/>
</dbReference>
<sequence>MHIHQWAGPVTSHFISPSAMHAAVSLDAPDPSPIGHTLKRQRADAGSNSATSVDHSFSAPSSLKRPRQEQQQQHGEGFAVPRVLPRRRVTGASGLSQTTYSLPHLGSSATRQGASAVGQPCTQQLWLGSMHLHLEDYSSSELCHAQVQLPPGVSRHVLPQRLVFTHIVQRRGVTLGKHQVCRTHVTRANAEQAQSLRSMAVNELVAVSSQGSSAFILVPYLDSKQGVKLAGFLLQF</sequence>
<comment type="caution">
    <text evidence="2">The sequence shown here is derived from an EMBL/GenBank/DDBJ whole genome shotgun (WGS) entry which is preliminary data.</text>
</comment>
<feature type="compositionally biased region" description="Polar residues" evidence="1">
    <location>
        <begin position="46"/>
        <end position="61"/>
    </location>
</feature>
<reference evidence="2" key="1">
    <citation type="submission" date="2017-08" db="EMBL/GenBank/DDBJ databases">
        <authorList>
            <person name="Polle J.E."/>
            <person name="Barry K."/>
            <person name="Cushman J."/>
            <person name="Schmutz J."/>
            <person name="Tran D."/>
            <person name="Hathwaick L.T."/>
            <person name="Yim W.C."/>
            <person name="Jenkins J."/>
            <person name="Mckie-Krisberg Z.M."/>
            <person name="Prochnik S."/>
            <person name="Lindquist E."/>
            <person name="Dockter R.B."/>
            <person name="Adam C."/>
            <person name="Molina H."/>
            <person name="Bunkerborg J."/>
            <person name="Jin E."/>
            <person name="Buchheim M."/>
            <person name="Magnuson J."/>
        </authorList>
    </citation>
    <scope>NUCLEOTIDE SEQUENCE</scope>
    <source>
        <strain evidence="2">CCAP 19/18</strain>
    </source>
</reference>
<feature type="region of interest" description="Disordered" evidence="1">
    <location>
        <begin position="26"/>
        <end position="87"/>
    </location>
</feature>
<organism evidence="2 3">
    <name type="scientific">Dunaliella salina</name>
    <name type="common">Green alga</name>
    <name type="synonym">Protococcus salinus</name>
    <dbReference type="NCBI Taxonomy" id="3046"/>
    <lineage>
        <taxon>Eukaryota</taxon>
        <taxon>Viridiplantae</taxon>
        <taxon>Chlorophyta</taxon>
        <taxon>core chlorophytes</taxon>
        <taxon>Chlorophyceae</taxon>
        <taxon>CS clade</taxon>
        <taxon>Chlamydomonadales</taxon>
        <taxon>Dunaliellaceae</taxon>
        <taxon>Dunaliella</taxon>
    </lineage>
</organism>
<proteinExistence type="predicted"/>